<dbReference type="InterPro" id="IPR036721">
    <property type="entry name" value="RCK_C_sf"/>
</dbReference>
<evidence type="ECO:0000313" key="6">
    <source>
        <dbReference type="Proteomes" id="UP000603141"/>
    </source>
</evidence>
<dbReference type="SUPFAM" id="SSF81324">
    <property type="entry name" value="Voltage-gated potassium channels"/>
    <property type="match status" value="1"/>
</dbReference>
<dbReference type="PANTHER" id="PTHR43833:SF9">
    <property type="entry name" value="POTASSIUM CHANNEL PROTEIN YUGO-RELATED"/>
    <property type="match status" value="1"/>
</dbReference>
<dbReference type="Pfam" id="PF02080">
    <property type="entry name" value="TrkA_C"/>
    <property type="match status" value="1"/>
</dbReference>
<feature type="transmembrane region" description="Helical" evidence="2">
    <location>
        <begin position="50"/>
        <end position="73"/>
    </location>
</feature>
<evidence type="ECO:0000259" key="4">
    <source>
        <dbReference type="PROSITE" id="PS51202"/>
    </source>
</evidence>
<feature type="domain" description="RCK C-terminal" evidence="4">
    <location>
        <begin position="241"/>
        <end position="326"/>
    </location>
</feature>
<accession>A0A934VSP9</accession>
<keyword evidence="2" id="KW-0812">Transmembrane</keyword>
<dbReference type="Proteomes" id="UP000603141">
    <property type="component" value="Unassembled WGS sequence"/>
</dbReference>
<dbReference type="AlphaFoldDB" id="A0A934VSP9"/>
<dbReference type="Gene3D" id="3.40.50.720">
    <property type="entry name" value="NAD(P)-binding Rossmann-like Domain"/>
    <property type="match status" value="1"/>
</dbReference>
<proteinExistence type="predicted"/>
<dbReference type="InterPro" id="IPR036291">
    <property type="entry name" value="NAD(P)-bd_dom_sf"/>
</dbReference>
<dbReference type="InterPro" id="IPR006037">
    <property type="entry name" value="RCK_C"/>
</dbReference>
<dbReference type="EMBL" id="JAENIJ010000058">
    <property type="protein sequence ID" value="MBK1884556.1"/>
    <property type="molecule type" value="Genomic_DNA"/>
</dbReference>
<comment type="caution">
    <text evidence="5">The sequence shown here is derived from an EMBL/GenBank/DDBJ whole genome shotgun (WGS) entry which is preliminary data.</text>
</comment>
<dbReference type="SUPFAM" id="SSF51735">
    <property type="entry name" value="NAD(P)-binding Rossmann-fold domains"/>
    <property type="match status" value="1"/>
</dbReference>
<evidence type="ECO:0000256" key="1">
    <source>
        <dbReference type="ARBA" id="ARBA00004651"/>
    </source>
</evidence>
<evidence type="ECO:0000313" key="5">
    <source>
        <dbReference type="EMBL" id="MBK1884556.1"/>
    </source>
</evidence>
<dbReference type="PANTHER" id="PTHR43833">
    <property type="entry name" value="POTASSIUM CHANNEL PROTEIN 2-RELATED-RELATED"/>
    <property type="match status" value="1"/>
</dbReference>
<dbReference type="Pfam" id="PF02254">
    <property type="entry name" value="TrkA_N"/>
    <property type="match status" value="1"/>
</dbReference>
<keyword evidence="6" id="KW-1185">Reference proteome</keyword>
<dbReference type="InterPro" id="IPR013099">
    <property type="entry name" value="K_chnl_dom"/>
</dbReference>
<dbReference type="InterPro" id="IPR050721">
    <property type="entry name" value="Trk_Ktr_HKT_K-transport"/>
</dbReference>
<protein>
    <submittedName>
        <fullName evidence="5">NAD-binding protein</fullName>
    </submittedName>
</protein>
<reference evidence="5" key="1">
    <citation type="submission" date="2021-01" db="EMBL/GenBank/DDBJ databases">
        <title>Modified the classification status of verrucomicrobia.</title>
        <authorList>
            <person name="Feng X."/>
        </authorList>
    </citation>
    <scope>NUCLEOTIDE SEQUENCE</scope>
    <source>
        <strain evidence="5">KCTC 22041</strain>
    </source>
</reference>
<evidence type="ECO:0000256" key="2">
    <source>
        <dbReference type="SAM" id="Phobius"/>
    </source>
</evidence>
<dbReference type="PROSITE" id="PS51202">
    <property type="entry name" value="RCK_C"/>
    <property type="match status" value="1"/>
</dbReference>
<gene>
    <name evidence="5" type="ORF">JIN85_19225</name>
</gene>
<evidence type="ECO:0000259" key="3">
    <source>
        <dbReference type="PROSITE" id="PS51201"/>
    </source>
</evidence>
<dbReference type="GO" id="GO:0008324">
    <property type="term" value="F:monoatomic cation transmembrane transporter activity"/>
    <property type="evidence" value="ECO:0007669"/>
    <property type="project" value="InterPro"/>
</dbReference>
<comment type="subcellular location">
    <subcellularLocation>
        <location evidence="1">Cell membrane</location>
        <topology evidence="1">Multi-pass membrane protein</topology>
    </subcellularLocation>
</comment>
<dbReference type="InterPro" id="IPR003148">
    <property type="entry name" value="RCK_N"/>
</dbReference>
<feature type="domain" description="RCK N-terminal" evidence="3">
    <location>
        <begin position="94"/>
        <end position="211"/>
    </location>
</feature>
<dbReference type="SUPFAM" id="SSF116726">
    <property type="entry name" value="TrkA C-terminal domain-like"/>
    <property type="match status" value="1"/>
</dbReference>
<dbReference type="Gene3D" id="3.30.70.1450">
    <property type="entry name" value="Regulator of K+ conductance, C-terminal domain"/>
    <property type="match status" value="1"/>
</dbReference>
<organism evidence="5 6">
    <name type="scientific">Luteolibacter pohnpeiensis</name>
    <dbReference type="NCBI Taxonomy" id="454153"/>
    <lineage>
        <taxon>Bacteria</taxon>
        <taxon>Pseudomonadati</taxon>
        <taxon>Verrucomicrobiota</taxon>
        <taxon>Verrucomicrobiia</taxon>
        <taxon>Verrucomicrobiales</taxon>
        <taxon>Verrucomicrobiaceae</taxon>
        <taxon>Luteolibacter</taxon>
    </lineage>
</organism>
<dbReference type="GO" id="GO:0005886">
    <property type="term" value="C:plasma membrane"/>
    <property type="evidence" value="ECO:0007669"/>
    <property type="project" value="UniProtKB-SubCell"/>
</dbReference>
<dbReference type="Gene3D" id="1.10.287.70">
    <property type="match status" value="1"/>
</dbReference>
<dbReference type="PROSITE" id="PS51201">
    <property type="entry name" value="RCK_N"/>
    <property type="match status" value="1"/>
</dbReference>
<name>A0A934VSP9_9BACT</name>
<dbReference type="Pfam" id="PF07885">
    <property type="entry name" value="Ion_trans_2"/>
    <property type="match status" value="1"/>
</dbReference>
<keyword evidence="2" id="KW-0472">Membrane</keyword>
<sequence length="326" mass="35555">MIAVMVFGVVGYLSAGWNLSDSIYMVVISIFTVGYGEVRPIEAEGLRDLTMAIIVLGCFSVIFVSGALVQFLLAGQILRALGDRRMSAELKKLNKHVIICGYGRIGRMVAADLKAGQRPFVIIDKDERRLETAREEGYLTLEGEATRESVLIEAGIAKASVLATVLPSDASNVFITLSARDLNPELRIISRGEDPATERKLIQAGATRVVLPAHIGAERVSHLILFPEAEQLIDDSEKSHHLREDLVDLGLQMEESIVPKYSRFVGKTVADLESHEDGGMIVVALHRKDGGTELRPGREVVLNAGDGVVTVSRGSNLCLLLEKERE</sequence>
<dbReference type="GO" id="GO:0006813">
    <property type="term" value="P:potassium ion transport"/>
    <property type="evidence" value="ECO:0007669"/>
    <property type="project" value="InterPro"/>
</dbReference>
<keyword evidence="2" id="KW-1133">Transmembrane helix</keyword>